<feature type="region of interest" description="Disordered" evidence="1">
    <location>
        <begin position="1"/>
        <end position="70"/>
    </location>
</feature>
<dbReference type="EMBL" id="HBEB01004392">
    <property type="protein sequence ID" value="CAD8268518.1"/>
    <property type="molecule type" value="Transcribed_RNA"/>
</dbReference>
<dbReference type="Proteomes" id="UP000751190">
    <property type="component" value="Unassembled WGS sequence"/>
</dbReference>
<keyword evidence="4" id="KW-1185">Reference proteome</keyword>
<reference evidence="2" key="1">
    <citation type="submission" date="2021-01" db="EMBL/GenBank/DDBJ databases">
        <authorList>
            <person name="Corre E."/>
            <person name="Pelletier E."/>
            <person name="Niang G."/>
            <person name="Scheremetjew M."/>
            <person name="Finn R."/>
            <person name="Kale V."/>
            <person name="Holt S."/>
            <person name="Cochrane G."/>
            <person name="Meng A."/>
            <person name="Brown T."/>
            <person name="Cohen L."/>
        </authorList>
    </citation>
    <scope>NUCLEOTIDE SEQUENCE</scope>
    <source>
        <strain evidence="2">RCC1537</strain>
    </source>
</reference>
<proteinExistence type="predicted"/>
<accession>A0A7R9UJX6</accession>
<evidence type="ECO:0000313" key="4">
    <source>
        <dbReference type="Proteomes" id="UP000751190"/>
    </source>
</evidence>
<dbReference type="AlphaFoldDB" id="A0A7R9UJX6"/>
<evidence type="ECO:0000256" key="1">
    <source>
        <dbReference type="SAM" id="MobiDB-lite"/>
    </source>
</evidence>
<dbReference type="EMBL" id="JAGTXO010000010">
    <property type="protein sequence ID" value="KAG8465570.1"/>
    <property type="molecule type" value="Genomic_DNA"/>
</dbReference>
<sequence>MTVPSAPPALTSRKRAFSQLRASPDPNLRECAASKRGRAPLCAGGAPPVEAADGGAGAHARKRHGAERDGDGIERALELLKELRESGEAGRQEREFQVPSIGVITVFFHRGAKPLKGISVNNEASFTTFSKFRDWIGLRQNGRLPVGRDAHAHAPGSPEADGCEPGADGAPFSHECSGLADYAMPTAVHDAASESTVRGGALRTPSPCSVAALVPPDAEQSSDRCTGITVNLSELFDASAALMLLGRHAPR</sequence>
<name>A0A7R9UJX6_DIALT</name>
<feature type="region of interest" description="Disordered" evidence="1">
    <location>
        <begin position="147"/>
        <end position="169"/>
    </location>
</feature>
<reference evidence="3" key="2">
    <citation type="submission" date="2021-05" db="EMBL/GenBank/DDBJ databases">
        <title>The genome of the haptophyte Pavlova lutheri (Diacronema luteri, Pavlovales) - a model for lipid biosynthesis in eukaryotic algae.</title>
        <authorList>
            <person name="Hulatt C.J."/>
            <person name="Posewitz M.C."/>
        </authorList>
    </citation>
    <scope>NUCLEOTIDE SEQUENCE</scope>
    <source>
        <strain evidence="3">NIVA-4/92</strain>
    </source>
</reference>
<protein>
    <submittedName>
        <fullName evidence="2">Uncharacterized protein</fullName>
    </submittedName>
</protein>
<gene>
    <name evidence="3" type="ORF">KFE25_002877</name>
    <name evidence="2" type="ORF">PLUT1463_LOCUS2832</name>
</gene>
<organism evidence="2">
    <name type="scientific">Diacronema lutheri</name>
    <name type="common">Unicellular marine alga</name>
    <name type="synonym">Monochrysis lutheri</name>
    <dbReference type="NCBI Taxonomy" id="2081491"/>
    <lineage>
        <taxon>Eukaryota</taxon>
        <taxon>Haptista</taxon>
        <taxon>Haptophyta</taxon>
        <taxon>Pavlovophyceae</taxon>
        <taxon>Pavlovales</taxon>
        <taxon>Pavlovaceae</taxon>
        <taxon>Diacronema</taxon>
    </lineage>
</organism>
<evidence type="ECO:0000313" key="3">
    <source>
        <dbReference type="EMBL" id="KAG8465570.1"/>
    </source>
</evidence>
<evidence type="ECO:0000313" key="2">
    <source>
        <dbReference type="EMBL" id="CAD8268518.1"/>
    </source>
</evidence>